<gene>
    <name evidence="2" type="ORF">HUT08_13450</name>
</gene>
<dbReference type="PROSITE" id="PS51257">
    <property type="entry name" value="PROKAR_LIPOPROTEIN"/>
    <property type="match status" value="1"/>
</dbReference>
<dbReference type="EMBL" id="CP054929">
    <property type="protein sequence ID" value="QKW50374.1"/>
    <property type="molecule type" value="Genomic_DNA"/>
</dbReference>
<accession>A0A7H8N751</accession>
<organism evidence="2 3">
    <name type="scientific">Streptomyces buecherae</name>
    <dbReference type="NCBI Taxonomy" id="2763006"/>
    <lineage>
        <taxon>Bacteria</taxon>
        <taxon>Bacillati</taxon>
        <taxon>Actinomycetota</taxon>
        <taxon>Actinomycetes</taxon>
        <taxon>Kitasatosporales</taxon>
        <taxon>Streptomycetaceae</taxon>
        <taxon>Streptomyces</taxon>
    </lineage>
</organism>
<dbReference type="AlphaFoldDB" id="A0A7H8N751"/>
<name>A0A7H8N751_9ACTN</name>
<dbReference type="RefSeq" id="WP_176162110.1">
    <property type="nucleotide sequence ID" value="NZ_CP054929.1"/>
</dbReference>
<evidence type="ECO:0000313" key="3">
    <source>
        <dbReference type="Proteomes" id="UP000509303"/>
    </source>
</evidence>
<evidence type="ECO:0000313" key="2">
    <source>
        <dbReference type="EMBL" id="QKW50374.1"/>
    </source>
</evidence>
<feature type="region of interest" description="Disordered" evidence="1">
    <location>
        <begin position="25"/>
        <end position="47"/>
    </location>
</feature>
<evidence type="ECO:0000256" key="1">
    <source>
        <dbReference type="SAM" id="MobiDB-lite"/>
    </source>
</evidence>
<sequence>MTRKYGVLAATACVVAVLGLTGCGDDSDSKSDKASQEPKNELADLSAQQISDKAKEALLGATSLRMKMDQGTGAESLKINLALDKKGNCNGTIGDGQGASSELIKADTKVWMKPNAKFWTQPDVGGKEGEAAAELFKDRYIHGTTDDEMLKDNADMCNLSAMQASIKSDSDTKDKLTKGEPTKLGSQLVVPLTGPSDGGGKQTMYVAATGKPYPLKISVVGGNEPGTVELNDYEKPVDTTPPPASEVIDIAKFEEQFGK</sequence>
<proteinExistence type="predicted"/>
<evidence type="ECO:0008006" key="4">
    <source>
        <dbReference type="Google" id="ProtNLM"/>
    </source>
</evidence>
<reference evidence="2 3" key="1">
    <citation type="submission" date="2020-06" db="EMBL/GenBank/DDBJ databases">
        <title>Genome mining for natural products.</title>
        <authorList>
            <person name="Zhang B."/>
            <person name="Shi J."/>
            <person name="Ge H."/>
        </authorList>
    </citation>
    <scope>NUCLEOTIDE SEQUENCE [LARGE SCALE GENOMIC DNA]</scope>
    <source>
        <strain evidence="2 3">NA00687</strain>
    </source>
</reference>
<keyword evidence="3" id="KW-1185">Reference proteome</keyword>
<dbReference type="Proteomes" id="UP000509303">
    <property type="component" value="Chromosome"/>
</dbReference>
<protein>
    <recommendedName>
        <fullName evidence="4">Lipoprotein</fullName>
    </recommendedName>
</protein>
<dbReference type="Gene3D" id="2.50.20.20">
    <property type="match status" value="1"/>
</dbReference>
<feature type="compositionally biased region" description="Basic and acidic residues" evidence="1">
    <location>
        <begin position="27"/>
        <end position="42"/>
    </location>
</feature>